<keyword evidence="3" id="KW-1185">Reference proteome</keyword>
<protein>
    <submittedName>
        <fullName evidence="2">Uncharacterized protein</fullName>
    </submittedName>
</protein>
<evidence type="ECO:0000313" key="2">
    <source>
        <dbReference type="EMBL" id="OMH85582.1"/>
    </source>
</evidence>
<sequence length="170" mass="19119">MLIILVYVIFSLVNLYSSYLLKRYALNRYLSYTKKPNEPTTVPLSASISNSSNSSKTGHTSTIRNYDRDRNHSSNTVASINTNKSDVVPEILVNNKPIGSQKPQNTENFDDETKGVDVGRLKGIASFISNDAEDKKWESFKPKYTLDNVTRLFLLSALRSPIIEAVALLW</sequence>
<feature type="region of interest" description="Disordered" evidence="1">
    <location>
        <begin position="40"/>
        <end position="79"/>
    </location>
</feature>
<reference evidence="3" key="1">
    <citation type="submission" date="2017-01" db="EMBL/GenBank/DDBJ databases">
        <authorList>
            <person name="Wang Y."/>
            <person name="White M."/>
            <person name="Kvist S."/>
            <person name="Moncalvo J.-M."/>
        </authorList>
    </citation>
    <scope>NUCLEOTIDE SEQUENCE [LARGE SCALE GENOMIC DNA]</scope>
    <source>
        <strain evidence="3">COL-18-3</strain>
    </source>
</reference>
<evidence type="ECO:0000313" key="3">
    <source>
        <dbReference type="Proteomes" id="UP000188320"/>
    </source>
</evidence>
<gene>
    <name evidence="2" type="ORF">AX774_g870</name>
</gene>
<accession>A0A1R1PXB9</accession>
<proteinExistence type="predicted"/>
<name>A0A1R1PXB9_ZANCU</name>
<comment type="caution">
    <text evidence="2">The sequence shown here is derived from an EMBL/GenBank/DDBJ whole genome shotgun (WGS) entry which is preliminary data.</text>
</comment>
<dbReference type="AlphaFoldDB" id="A0A1R1PXB9"/>
<feature type="compositionally biased region" description="Low complexity" evidence="1">
    <location>
        <begin position="45"/>
        <end position="55"/>
    </location>
</feature>
<evidence type="ECO:0000256" key="1">
    <source>
        <dbReference type="SAM" id="MobiDB-lite"/>
    </source>
</evidence>
<dbReference type="EMBL" id="LSSK01000071">
    <property type="protein sequence ID" value="OMH85582.1"/>
    <property type="molecule type" value="Genomic_DNA"/>
</dbReference>
<dbReference type="Proteomes" id="UP000188320">
    <property type="component" value="Unassembled WGS sequence"/>
</dbReference>
<organism evidence="2 3">
    <name type="scientific">Zancudomyces culisetae</name>
    <name type="common">Gut fungus</name>
    <name type="synonym">Smittium culisetae</name>
    <dbReference type="NCBI Taxonomy" id="1213189"/>
    <lineage>
        <taxon>Eukaryota</taxon>
        <taxon>Fungi</taxon>
        <taxon>Fungi incertae sedis</taxon>
        <taxon>Zoopagomycota</taxon>
        <taxon>Kickxellomycotina</taxon>
        <taxon>Harpellomycetes</taxon>
        <taxon>Harpellales</taxon>
        <taxon>Legeriomycetaceae</taxon>
        <taxon>Zancudomyces</taxon>
    </lineage>
</organism>